<reference evidence="2 3" key="1">
    <citation type="journal article" date="2019" name="Nat. Microbiol.">
        <title>Mediterranean grassland soil C-N compound turnover is dependent on rainfall and depth, and is mediated by genomically divergent microorganisms.</title>
        <authorList>
            <person name="Diamond S."/>
            <person name="Andeer P.F."/>
            <person name="Li Z."/>
            <person name="Crits-Christoph A."/>
            <person name="Burstein D."/>
            <person name="Anantharaman K."/>
            <person name="Lane K.R."/>
            <person name="Thomas B.C."/>
            <person name="Pan C."/>
            <person name="Northen T.R."/>
            <person name="Banfield J.F."/>
        </authorList>
    </citation>
    <scope>NUCLEOTIDE SEQUENCE [LARGE SCALE GENOMIC DNA]</scope>
    <source>
        <strain evidence="2">NP_2</strain>
    </source>
</reference>
<dbReference type="PROSITE" id="PS51186">
    <property type="entry name" value="GNAT"/>
    <property type="match status" value="1"/>
</dbReference>
<dbReference type="Gene3D" id="3.40.630.30">
    <property type="match status" value="1"/>
</dbReference>
<accession>A0A537LIZ6</accession>
<name>A0A537LIZ6_9BACT</name>
<dbReference type="EMBL" id="VBAJ01000134">
    <property type="protein sequence ID" value="TMJ08004.1"/>
    <property type="molecule type" value="Genomic_DNA"/>
</dbReference>
<evidence type="ECO:0000259" key="1">
    <source>
        <dbReference type="PROSITE" id="PS51186"/>
    </source>
</evidence>
<dbReference type="GO" id="GO:0016747">
    <property type="term" value="F:acyltransferase activity, transferring groups other than amino-acyl groups"/>
    <property type="evidence" value="ECO:0007669"/>
    <property type="project" value="InterPro"/>
</dbReference>
<dbReference type="InterPro" id="IPR000182">
    <property type="entry name" value="GNAT_dom"/>
</dbReference>
<comment type="caution">
    <text evidence="2">The sequence shown here is derived from an EMBL/GenBank/DDBJ whole genome shotgun (WGS) entry which is preliminary data.</text>
</comment>
<dbReference type="Pfam" id="PF00583">
    <property type="entry name" value="Acetyltransf_1"/>
    <property type="match status" value="1"/>
</dbReference>
<feature type="domain" description="N-acetyltransferase" evidence="1">
    <location>
        <begin position="79"/>
        <end position="232"/>
    </location>
</feature>
<dbReference type="Proteomes" id="UP000318661">
    <property type="component" value="Unassembled WGS sequence"/>
</dbReference>
<dbReference type="CDD" id="cd04301">
    <property type="entry name" value="NAT_SF"/>
    <property type="match status" value="1"/>
</dbReference>
<organism evidence="2 3">
    <name type="scientific">Candidatus Segetimicrobium genomatis</name>
    <dbReference type="NCBI Taxonomy" id="2569760"/>
    <lineage>
        <taxon>Bacteria</taxon>
        <taxon>Bacillati</taxon>
        <taxon>Candidatus Sysuimicrobiota</taxon>
        <taxon>Candidatus Sysuimicrobiia</taxon>
        <taxon>Candidatus Sysuimicrobiales</taxon>
        <taxon>Candidatus Segetimicrobiaceae</taxon>
        <taxon>Candidatus Segetimicrobium</taxon>
    </lineage>
</organism>
<keyword evidence="2" id="KW-0808">Transferase</keyword>
<protein>
    <submittedName>
        <fullName evidence="2">GNAT family N-acetyltransferase</fullName>
    </submittedName>
</protein>
<proteinExistence type="predicted"/>
<evidence type="ECO:0000313" key="3">
    <source>
        <dbReference type="Proteomes" id="UP000318661"/>
    </source>
</evidence>
<dbReference type="InterPro" id="IPR016181">
    <property type="entry name" value="Acyl_CoA_acyltransferase"/>
</dbReference>
<gene>
    <name evidence="2" type="ORF">E6G99_05265</name>
</gene>
<sequence length="238" mass="27146">MCGVANTGTFRCKVGRMENGRRKMEEGRMGLSPLLRERKRRSGEECLGWFPTVSETADIRSKVPSAPAGPQRDASTLPATLEYVSADDKKFRDWLRRYREEIAGEAPPDGWLDGYLKHIFSEQGKNRHIWWGVCEGRKIGFAVGLLTPQPADRQRVVGMIAEFYVYPEYRREGYGARMASAVIEFLQAKGCNDIHASVPAGNVRGLRFWETCSFQIARYVLVYRPGMKNEEEEEEEEL</sequence>
<dbReference type="SUPFAM" id="SSF55729">
    <property type="entry name" value="Acyl-CoA N-acyltransferases (Nat)"/>
    <property type="match status" value="1"/>
</dbReference>
<dbReference type="AlphaFoldDB" id="A0A537LIZ6"/>
<evidence type="ECO:0000313" key="2">
    <source>
        <dbReference type="EMBL" id="TMJ08004.1"/>
    </source>
</evidence>